<sequence>MSNNSRTSVSDDNSTSGAAGAMVAGRKRKEPNRHHSTGVAQGPNDGREFPPSKRRKLRDIIREYLVNCDVKTYNANDTDHVVRSSRAKKSPRDTDNSTLYDSRPLSSPYDPVTGESRSILEDGYDLEEPSSHIRDVASTAMLSEGDQEYMSSASTFQNSTQWRPTSSNSFSHRDPVIVDHSTYSRLDHDAPAIFMSSEGHYLVQANEGVMSLKTENPAVIYQNPVEPDRAGNEDGKQEDRLLTNNRSSHLDPETMTTETHFPQEVFTESAISELVVGNGHEEQSPNSDSYEDVYLASAHELEAGKIEETRNLSSLALPNRSRLSGLEHGANLVFTDDGSPAIREVQQEPQQEEDDWEQAQAGDCVSQKLKFPVTKFPEYGQGTEQSGPPASWCADIDRDIPTPRLLNSDVEDISAVINLYDPCQEQEEEDREEDQEEGGDEINNHLYPESGFVGFPDSQTQPQYTDIEQDIASPSLSNSDQHDIADGYYEDLDQEQEQDREEWGQSNLPPSRDFIGFSEPNPPVAEFLDVGEGDNQLKPLESFDYLSQSRYMEIEQEIPVLSLSNSKEESRTASVKMVDIEAPPWWYTEETGETDNLVEDANGYYTNEYQGNDEVDHISVHNAVLHPPRLNISPPLNVPPPSLNVSPPPSSNVPPQAENVQKVLLNTDLHNGCPTVSVYSPDADYEGDEEAGGNEGSYDEKDSMSMEYWDTNDELSGATWNSSPSTITEVFAPYPELPDHTHVSYSNDVGHEWGDSQAEASNDQHITTVYNAGPQPVETSTAQSFSVSQSHSAQNFMSWSAPQDFVHSDPEHPGVFHDNIAVSEYDSIPGTSGRWFVGENDILGGVCEPGDEPSFMPSPSLPSPVAENHLIWNSPVPRPRYTGVSYNLDAEERCDDNPVWLDVNIGESDDHVEIVNNHRPHLSSFPEGVHAWNAPPGNYADFDVVHGEPDNEPGDNEDWFTSQDEMSVDPGGTSYVAPLNVPLLSTAEIPVAYENLLHHAHDYALHSNDADFSLGWAENNCQSSDDRTRFFDPNAMLSADSRPSSNSGSDDPLPRPDVNPTNTRPSVTIEEIQEPEIYLNPLPYMGPDGPILRPTTAMGQHPNVEHAQDGCYQQNPNRYFDSDDHADLFHDTNNGSGDGNNHNNYESFNGDDDVQMDQGASGDGIEIDAENDTRPQQFDTANASYIRGLSPLTEIPDTPMPKTYSNEDEVLASLMGELSSLVQNGVKSLSMQSHFKSQMNDPNINIDTLEAILNRCYRYVGALSDNAAPSFARPEHDSNDQHLSADSEFSPKLYNPPTHRTEGKNYLAELVRNETGVLLGILGVDETRAEPLTPTGKFLATVSPGTIKDFANSRHDGPTVQNFVLQLHHGRRTAWNKAAAEVFCKHFRSQEGFGNYKKKDVYEAFIAHITQLKREFALQGRQKSTREKDDERRARRLARRHKLLHRRIKAFHQIYRYHPGPLGELAKFIRRLTPECMSGDETGMDRKYYKTQVEWRSQELADFLALLSAWYMGGRYLDHGKYSPGELPHPRYPSNRVDMVMQADAASLQLPINWYNPAWLTEYQERRNILSPLPAVSLELPGDITREAKHFLSVKGRSDHPLPKDHPLLN</sequence>
<keyword evidence="2" id="KW-1185">Reference proteome</keyword>
<gene>
    <name evidence="1" type="ORF">F5876DRAFT_78327</name>
</gene>
<name>A0ACC1TVS7_9AGAR</name>
<comment type="caution">
    <text evidence="1">The sequence shown here is derived from an EMBL/GenBank/DDBJ whole genome shotgun (WGS) entry which is preliminary data.</text>
</comment>
<dbReference type="EMBL" id="MU795194">
    <property type="protein sequence ID" value="KAJ3808855.1"/>
    <property type="molecule type" value="Genomic_DNA"/>
</dbReference>
<dbReference type="Proteomes" id="UP001163835">
    <property type="component" value="Unassembled WGS sequence"/>
</dbReference>
<evidence type="ECO:0000313" key="2">
    <source>
        <dbReference type="Proteomes" id="UP001163835"/>
    </source>
</evidence>
<accession>A0ACC1TVS7</accession>
<evidence type="ECO:0000313" key="1">
    <source>
        <dbReference type="EMBL" id="KAJ3808855.1"/>
    </source>
</evidence>
<organism evidence="1 2">
    <name type="scientific">Lentinula aff. lateritia</name>
    <dbReference type="NCBI Taxonomy" id="2804960"/>
    <lineage>
        <taxon>Eukaryota</taxon>
        <taxon>Fungi</taxon>
        <taxon>Dikarya</taxon>
        <taxon>Basidiomycota</taxon>
        <taxon>Agaricomycotina</taxon>
        <taxon>Agaricomycetes</taxon>
        <taxon>Agaricomycetidae</taxon>
        <taxon>Agaricales</taxon>
        <taxon>Marasmiineae</taxon>
        <taxon>Omphalotaceae</taxon>
        <taxon>Lentinula</taxon>
    </lineage>
</organism>
<protein>
    <submittedName>
        <fullName evidence="1">Uncharacterized protein</fullName>
    </submittedName>
</protein>
<reference evidence="1" key="1">
    <citation type="submission" date="2022-09" db="EMBL/GenBank/DDBJ databases">
        <title>A Global Phylogenomic Analysis of the Shiitake Genus Lentinula.</title>
        <authorList>
            <consortium name="DOE Joint Genome Institute"/>
            <person name="Sierra-Patev S."/>
            <person name="Min B."/>
            <person name="Naranjo-Ortiz M."/>
            <person name="Looney B."/>
            <person name="Konkel Z."/>
            <person name="Slot J.C."/>
            <person name="Sakamoto Y."/>
            <person name="Steenwyk J.L."/>
            <person name="Rokas A."/>
            <person name="Carro J."/>
            <person name="Camarero S."/>
            <person name="Ferreira P."/>
            <person name="Molpeceres G."/>
            <person name="Ruiz-Duenas F.J."/>
            <person name="Serrano A."/>
            <person name="Henrissat B."/>
            <person name="Drula E."/>
            <person name="Hughes K.W."/>
            <person name="Mata J.L."/>
            <person name="Ishikawa N.K."/>
            <person name="Vargas-Isla R."/>
            <person name="Ushijima S."/>
            <person name="Smith C.A."/>
            <person name="Ahrendt S."/>
            <person name="Andreopoulos W."/>
            <person name="He G."/>
            <person name="Labutti K."/>
            <person name="Lipzen A."/>
            <person name="Ng V."/>
            <person name="Riley R."/>
            <person name="Sandor L."/>
            <person name="Barry K."/>
            <person name="Martinez A.T."/>
            <person name="Xiao Y."/>
            <person name="Gibbons J.G."/>
            <person name="Terashima K."/>
            <person name="Grigoriev I.V."/>
            <person name="Hibbett D.S."/>
        </authorList>
    </citation>
    <scope>NUCLEOTIDE SEQUENCE</scope>
    <source>
        <strain evidence="1">TMI1499</strain>
    </source>
</reference>
<proteinExistence type="predicted"/>